<organism evidence="1 2">
    <name type="scientific">Streptomyces vulcanius</name>
    <dbReference type="NCBI Taxonomy" id="1441876"/>
    <lineage>
        <taxon>Bacteria</taxon>
        <taxon>Bacillati</taxon>
        <taxon>Actinomycetota</taxon>
        <taxon>Actinomycetes</taxon>
        <taxon>Kitasatosporales</taxon>
        <taxon>Streptomycetaceae</taxon>
        <taxon>Streptomyces</taxon>
    </lineage>
</organism>
<keyword evidence="2" id="KW-1185">Reference proteome</keyword>
<proteinExistence type="predicted"/>
<evidence type="ECO:0000313" key="1">
    <source>
        <dbReference type="EMBL" id="MFC4500466.1"/>
    </source>
</evidence>
<gene>
    <name evidence="1" type="ORF">ACFPIH_13135</name>
</gene>
<dbReference type="EMBL" id="JBHSFK010000007">
    <property type="protein sequence ID" value="MFC4500466.1"/>
    <property type="molecule type" value="Genomic_DNA"/>
</dbReference>
<evidence type="ECO:0000313" key="2">
    <source>
        <dbReference type="Proteomes" id="UP001595839"/>
    </source>
</evidence>
<comment type="caution">
    <text evidence="1">The sequence shown here is derived from an EMBL/GenBank/DDBJ whole genome shotgun (WGS) entry which is preliminary data.</text>
</comment>
<dbReference type="Proteomes" id="UP001595839">
    <property type="component" value="Unassembled WGS sequence"/>
</dbReference>
<dbReference type="RefSeq" id="WP_381170287.1">
    <property type="nucleotide sequence ID" value="NZ_JBHSFK010000007.1"/>
</dbReference>
<reference evidence="2" key="1">
    <citation type="journal article" date="2019" name="Int. J. Syst. Evol. Microbiol.">
        <title>The Global Catalogue of Microorganisms (GCM) 10K type strain sequencing project: providing services to taxonomists for standard genome sequencing and annotation.</title>
        <authorList>
            <consortium name="The Broad Institute Genomics Platform"/>
            <consortium name="The Broad Institute Genome Sequencing Center for Infectious Disease"/>
            <person name="Wu L."/>
            <person name="Ma J."/>
        </authorList>
    </citation>
    <scope>NUCLEOTIDE SEQUENCE [LARGE SCALE GENOMIC DNA]</scope>
    <source>
        <strain evidence="2">CGMCC 4.7177</strain>
    </source>
</reference>
<protein>
    <submittedName>
        <fullName evidence="1">Transcriptional regulator</fullName>
    </submittedName>
</protein>
<accession>A0ABV9ANY7</accession>
<sequence>MMLLHAASGSLEALVMAVKFGVPPEGEKNRSLVDERLKQAMAEDGAKITVEWRGEQKHLHVISMPVDMLYFNPDTHRIRAQRTLNPDRNRVLEEEPWSEAAQTYLHDLLRCRPSNPSQTDPDYLALSDELDDVGQREPGIISPDGILVDGNTRCAALRDLGIKNIRVGVLPADTSRRDINSVELALQLRRDKRREYSYINRLIAIEDELADGRREEDVARDFNIKKTTLQQDRWVYQLIKDAIDRSQTANGAVLRLVDFEDHQEKLRELHRDYSKLAKTDPDAAEQLKESRLAMVVLNYAKTTVRLAEADFHSRYLEERLPSELRPAAQESSTVAIPGLAGVAIPDATAAVKTTRALTDALLKAKAASQAGDKLEPAAVNQADSLIKTARKTFDAAVKLAGANAELQKRQVAVPDRLTDAADYVNQCAAEFAEAKAKRALDEDAFDDALLTLKASLARLAKQAGRTFSSPGNGVAWLLDSTREN</sequence>
<dbReference type="InterPro" id="IPR036086">
    <property type="entry name" value="ParB/Sulfiredoxin_sf"/>
</dbReference>
<name>A0ABV9ANY7_9ACTN</name>
<dbReference type="SUPFAM" id="SSF110849">
    <property type="entry name" value="ParB/Sulfiredoxin"/>
    <property type="match status" value="1"/>
</dbReference>